<gene>
    <name evidence="5 7" type="primary">rimI</name>
    <name evidence="7" type="ORF">GCM10022421_19670</name>
</gene>
<feature type="active site" description="Proton acceptor" evidence="5">
    <location>
        <position position="121"/>
    </location>
</feature>
<dbReference type="PROSITE" id="PS51186">
    <property type="entry name" value="GNAT"/>
    <property type="match status" value="1"/>
</dbReference>
<dbReference type="RefSeq" id="WP_344964675.1">
    <property type="nucleotide sequence ID" value="NZ_BAABDS010000030.1"/>
</dbReference>
<comment type="function">
    <text evidence="5">Acetylates the N-terminal alanine of ribosomal protein bS18.</text>
</comment>
<dbReference type="InterPro" id="IPR006464">
    <property type="entry name" value="AcTrfase_RimI/Ard1"/>
</dbReference>
<evidence type="ECO:0000256" key="5">
    <source>
        <dbReference type="HAMAP-Rule" id="MF_02210"/>
    </source>
</evidence>
<keyword evidence="2 5" id="KW-0963">Cytoplasm</keyword>
<protein>
    <recommendedName>
        <fullName evidence="5">[Ribosomal protein bS18]-alanine N-acetyltransferase</fullName>
        <ecNumber evidence="5">2.3.1.266</ecNumber>
    </recommendedName>
</protein>
<proteinExistence type="inferred from homology"/>
<evidence type="ECO:0000256" key="4">
    <source>
        <dbReference type="ARBA" id="ARBA00023315"/>
    </source>
</evidence>
<dbReference type="InterPro" id="IPR050680">
    <property type="entry name" value="YpeA/RimI_acetyltransf"/>
</dbReference>
<dbReference type="EMBL" id="BAABDS010000030">
    <property type="protein sequence ID" value="GAA3712365.1"/>
    <property type="molecule type" value="Genomic_DNA"/>
</dbReference>
<dbReference type="CDD" id="cd04301">
    <property type="entry name" value="NAT_SF"/>
    <property type="match status" value="1"/>
</dbReference>
<feature type="binding site" evidence="5">
    <location>
        <position position="126"/>
    </location>
    <ligand>
        <name>acetyl-CoA</name>
        <dbReference type="ChEBI" id="CHEBI:57288"/>
    </ligand>
</feature>
<dbReference type="Pfam" id="PF00583">
    <property type="entry name" value="Acetyltransf_1"/>
    <property type="match status" value="1"/>
</dbReference>
<dbReference type="Proteomes" id="UP001501479">
    <property type="component" value="Unassembled WGS sequence"/>
</dbReference>
<accession>A0ABP7E1R4</accession>
<dbReference type="PANTHER" id="PTHR43420">
    <property type="entry name" value="ACETYLTRANSFERASE"/>
    <property type="match status" value="1"/>
</dbReference>
<name>A0ABP7E1R4_9GAMM</name>
<comment type="caution">
    <text evidence="5">Lacks conserved residue(s) required for the propagation of feature annotation.</text>
</comment>
<evidence type="ECO:0000313" key="7">
    <source>
        <dbReference type="EMBL" id="GAA3712365.1"/>
    </source>
</evidence>
<dbReference type="Gene3D" id="3.40.630.30">
    <property type="match status" value="1"/>
</dbReference>
<evidence type="ECO:0000313" key="8">
    <source>
        <dbReference type="Proteomes" id="UP001501479"/>
    </source>
</evidence>
<dbReference type="HAMAP" id="MF_02210">
    <property type="entry name" value="RimI"/>
    <property type="match status" value="1"/>
</dbReference>
<evidence type="ECO:0000256" key="2">
    <source>
        <dbReference type="ARBA" id="ARBA00022490"/>
    </source>
</evidence>
<comment type="similarity">
    <text evidence="1 5">Belongs to the acetyltransferase family. RimI subfamily.</text>
</comment>
<dbReference type="NCBIfam" id="TIGR01575">
    <property type="entry name" value="rimI"/>
    <property type="match status" value="1"/>
</dbReference>
<comment type="catalytic activity">
    <reaction evidence="5">
        <text>N-terminal L-alanyl-[ribosomal protein bS18] + acetyl-CoA = N-terminal N(alpha)-acetyl-L-alanyl-[ribosomal protein bS18] + CoA + H(+)</text>
        <dbReference type="Rhea" id="RHEA:43756"/>
        <dbReference type="Rhea" id="RHEA-COMP:10676"/>
        <dbReference type="Rhea" id="RHEA-COMP:10677"/>
        <dbReference type="ChEBI" id="CHEBI:15378"/>
        <dbReference type="ChEBI" id="CHEBI:57287"/>
        <dbReference type="ChEBI" id="CHEBI:57288"/>
        <dbReference type="ChEBI" id="CHEBI:64718"/>
        <dbReference type="ChEBI" id="CHEBI:83683"/>
        <dbReference type="EC" id="2.3.1.266"/>
    </reaction>
</comment>
<keyword evidence="3 5" id="KW-0808">Transferase</keyword>
<keyword evidence="8" id="KW-1185">Reference proteome</keyword>
<dbReference type="InterPro" id="IPR043690">
    <property type="entry name" value="RimI"/>
</dbReference>
<keyword evidence="7" id="KW-0689">Ribosomal protein</keyword>
<keyword evidence="7" id="KW-0687">Ribonucleoprotein</keyword>
<dbReference type="EC" id="2.3.1.266" evidence="5"/>
<dbReference type="PANTHER" id="PTHR43420:SF44">
    <property type="entry name" value="ACETYLTRANSFERASE YPEA"/>
    <property type="match status" value="1"/>
</dbReference>
<dbReference type="SUPFAM" id="SSF55729">
    <property type="entry name" value="Acyl-CoA N-acyltransferases (Nat)"/>
    <property type="match status" value="1"/>
</dbReference>
<keyword evidence="4 5" id="KW-0012">Acyltransferase</keyword>
<organism evidence="7 8">
    <name type="scientific">Oceanisphaera sediminis</name>
    <dbReference type="NCBI Taxonomy" id="981381"/>
    <lineage>
        <taxon>Bacteria</taxon>
        <taxon>Pseudomonadati</taxon>
        <taxon>Pseudomonadota</taxon>
        <taxon>Gammaproteobacteria</taxon>
        <taxon>Aeromonadales</taxon>
        <taxon>Aeromonadaceae</taxon>
        <taxon>Oceanisphaera</taxon>
    </lineage>
</organism>
<dbReference type="InterPro" id="IPR016181">
    <property type="entry name" value="Acyl_CoA_acyltransferase"/>
</dbReference>
<dbReference type="InterPro" id="IPR000182">
    <property type="entry name" value="GNAT_dom"/>
</dbReference>
<evidence type="ECO:0000256" key="3">
    <source>
        <dbReference type="ARBA" id="ARBA00022679"/>
    </source>
</evidence>
<feature type="domain" description="N-acetyltransferase" evidence="6">
    <location>
        <begin position="3"/>
        <end position="161"/>
    </location>
</feature>
<evidence type="ECO:0000256" key="1">
    <source>
        <dbReference type="ARBA" id="ARBA00005395"/>
    </source>
</evidence>
<dbReference type="GO" id="GO:0005840">
    <property type="term" value="C:ribosome"/>
    <property type="evidence" value="ECO:0007669"/>
    <property type="project" value="UniProtKB-KW"/>
</dbReference>
<evidence type="ECO:0000259" key="6">
    <source>
        <dbReference type="PROSITE" id="PS51186"/>
    </source>
</evidence>
<reference evidence="8" key="1">
    <citation type="journal article" date="2019" name="Int. J. Syst. Evol. Microbiol.">
        <title>The Global Catalogue of Microorganisms (GCM) 10K type strain sequencing project: providing services to taxonomists for standard genome sequencing and annotation.</title>
        <authorList>
            <consortium name="The Broad Institute Genomics Platform"/>
            <consortium name="The Broad Institute Genome Sequencing Center for Infectious Disease"/>
            <person name="Wu L."/>
            <person name="Ma J."/>
        </authorList>
    </citation>
    <scope>NUCLEOTIDE SEQUENCE [LARGE SCALE GENOMIC DNA]</scope>
    <source>
        <strain evidence="8">JCM 17329</strain>
    </source>
</reference>
<comment type="caution">
    <text evidence="7">The sequence shown here is derived from an EMBL/GenBank/DDBJ whole genome shotgun (WGS) entry which is preliminary data.</text>
</comment>
<feature type="active site" description="Proton donor" evidence="5">
    <location>
        <position position="133"/>
    </location>
</feature>
<sequence length="172" mass="19514">MSPIFRPLSAGHLDAMLVVEQAAHTYPWSRSLLADSFGERYFTGSLWLSGPGLQDKGLPESRRQEPEQLLGYFIADRILDESTLMNICVSPAWQGQGLGRQLMAHYLRLCEQQGLTRLWLEVRASNTSAQALYLSCGYTEGGRRRHYYRTDTGFEDAVLMHKVSMNKVPMNK</sequence>
<comment type="subcellular location">
    <subcellularLocation>
        <location evidence="5">Cytoplasm</location>
    </subcellularLocation>
</comment>